<evidence type="ECO:0008006" key="8">
    <source>
        <dbReference type="Google" id="ProtNLM"/>
    </source>
</evidence>
<accession>A0A316ZFC1</accession>
<dbReference type="GeneID" id="37269178"/>
<evidence type="ECO:0000256" key="3">
    <source>
        <dbReference type="ARBA" id="ARBA00008778"/>
    </source>
</evidence>
<dbReference type="STRING" id="58919.A0A316ZFC1"/>
<evidence type="ECO:0000256" key="5">
    <source>
        <dbReference type="SAM" id="MobiDB-lite"/>
    </source>
</evidence>
<dbReference type="Pfam" id="PF06058">
    <property type="entry name" value="DCP1"/>
    <property type="match status" value="1"/>
</dbReference>
<comment type="subcellular location">
    <subcellularLocation>
        <location evidence="1">Cytoplasm</location>
    </subcellularLocation>
</comment>
<dbReference type="SUPFAM" id="SSF102198">
    <property type="entry name" value="Putative cyclase"/>
    <property type="match status" value="1"/>
</dbReference>
<dbReference type="OrthoDB" id="440673at2759"/>
<dbReference type="InterPro" id="IPR007325">
    <property type="entry name" value="KFase/CYL"/>
</dbReference>
<sequence>MDASARLAFNMKVLRRHDASIDDILESASFVVLYEHTDDGWAKTGIEGPMFLYRRNAAPSYGFFIMNRNGVENFSAALSLDDDLELTSEFIIYRPASEDDDEEEEEGREEEIYGIWVFEQTQRATVGEQMIKLQQMPQMLSGAPSIASAAGVAAPPAPQTNGTAASAKQAISLDDLFGAPAASAASSSQPSEPAPPAQPSGLSLLDSMFQKASLNGNGASPHAPPSSNMTGSSSLLDDIFSGGAAPQSQAPPASALPEPTLPSQAGSSSAPTESAAPTEPTQREAPSAAGLLALLGIGKAAAPPSNGGSSSATVPTAPAASSLSSAVQQAGQKLSLDALFGNSANGAKPAPSAPAPAAAPPRARRHSLRGHATLTPMKSRNPTYDAARAPSWDDLPRVAGQPHGCAWGLFDVDGQKDELGTLNFLTAANAAKAAGAEIRTGERVQLDWSLDRPAGADHQGAELSHEIIHSGASHSNAQKLSLPSQGGSRLESARHAGFRKDGLYYNGLHHRDFRTSPVDAARSGKEAVTQNGTHAWCDAGGIAGRGVLLDWYSWYARTHPGQSVPSATSAHAIPLSDLLACAKAQGTELRPADILFVRTGFTAWYETASIEERAKGVRGQEGSIGVQNSEEVRRWLWDSHFALVAGDAMDWEVRPATGSDTLWLHEWLLAMWGMPIGKMLDLESLSETCERLGRWSFFLTAAPLRLPGGVSSPANMVAIF</sequence>
<feature type="compositionally biased region" description="Low complexity" evidence="5">
    <location>
        <begin position="267"/>
        <end position="285"/>
    </location>
</feature>
<dbReference type="Proteomes" id="UP000245946">
    <property type="component" value="Unassembled WGS sequence"/>
</dbReference>
<keyword evidence="7" id="KW-1185">Reference proteome</keyword>
<dbReference type="Gene3D" id="3.50.30.50">
    <property type="entry name" value="Putative cyclase"/>
    <property type="match status" value="1"/>
</dbReference>
<keyword evidence="4" id="KW-0963">Cytoplasm</keyword>
<dbReference type="RefSeq" id="XP_025600215.1">
    <property type="nucleotide sequence ID" value="XM_025741634.1"/>
</dbReference>
<evidence type="ECO:0000256" key="1">
    <source>
        <dbReference type="ARBA" id="ARBA00004496"/>
    </source>
</evidence>
<dbReference type="PANTHER" id="PTHR34861">
    <property type="match status" value="1"/>
</dbReference>
<dbReference type="CDD" id="cd09804">
    <property type="entry name" value="Dcp1"/>
    <property type="match status" value="1"/>
</dbReference>
<dbReference type="GO" id="GO:0005737">
    <property type="term" value="C:cytoplasm"/>
    <property type="evidence" value="ECO:0007669"/>
    <property type="project" value="UniProtKB-SubCell"/>
</dbReference>
<comment type="similarity">
    <text evidence="3">Belongs to the DCP1 family.</text>
</comment>
<feature type="region of interest" description="Disordered" evidence="5">
    <location>
        <begin position="342"/>
        <end position="383"/>
    </location>
</feature>
<feature type="compositionally biased region" description="Low complexity" evidence="5">
    <location>
        <begin position="181"/>
        <end position="191"/>
    </location>
</feature>
<evidence type="ECO:0000256" key="4">
    <source>
        <dbReference type="ARBA" id="ARBA00022490"/>
    </source>
</evidence>
<feature type="compositionally biased region" description="Polar residues" evidence="5">
    <location>
        <begin position="225"/>
        <end position="235"/>
    </location>
</feature>
<organism evidence="6 7">
    <name type="scientific">Tilletiopsis washingtonensis</name>
    <dbReference type="NCBI Taxonomy" id="58919"/>
    <lineage>
        <taxon>Eukaryota</taxon>
        <taxon>Fungi</taxon>
        <taxon>Dikarya</taxon>
        <taxon>Basidiomycota</taxon>
        <taxon>Ustilaginomycotina</taxon>
        <taxon>Exobasidiomycetes</taxon>
        <taxon>Entylomatales</taxon>
        <taxon>Entylomatales incertae sedis</taxon>
        <taxon>Tilletiopsis</taxon>
    </lineage>
</organism>
<dbReference type="GO" id="GO:0019441">
    <property type="term" value="P:L-tryptophan catabolic process to kynurenine"/>
    <property type="evidence" value="ECO:0007669"/>
    <property type="project" value="InterPro"/>
</dbReference>
<dbReference type="AlphaFoldDB" id="A0A316ZFC1"/>
<dbReference type="GO" id="GO:0000290">
    <property type="term" value="P:deadenylation-dependent decapping of nuclear-transcribed mRNA"/>
    <property type="evidence" value="ECO:0007669"/>
    <property type="project" value="InterPro"/>
</dbReference>
<dbReference type="SUPFAM" id="SSF50729">
    <property type="entry name" value="PH domain-like"/>
    <property type="match status" value="1"/>
</dbReference>
<dbReference type="InterPro" id="IPR011993">
    <property type="entry name" value="PH-like_dom_sf"/>
</dbReference>
<dbReference type="EMBL" id="KZ819286">
    <property type="protein sequence ID" value="PWN99936.1"/>
    <property type="molecule type" value="Genomic_DNA"/>
</dbReference>
<dbReference type="GO" id="GO:0004061">
    <property type="term" value="F:arylformamidase activity"/>
    <property type="evidence" value="ECO:0007669"/>
    <property type="project" value="InterPro"/>
</dbReference>
<gene>
    <name evidence="6" type="ORF">FA09DRAFT_328080</name>
</gene>
<dbReference type="Pfam" id="PF04199">
    <property type="entry name" value="Cyclase"/>
    <property type="match status" value="1"/>
</dbReference>
<proteinExistence type="inferred from homology"/>
<protein>
    <recommendedName>
        <fullName evidence="8">PH domain-like protein</fullName>
    </recommendedName>
</protein>
<dbReference type="Gene3D" id="2.30.29.30">
    <property type="entry name" value="Pleckstrin-homology domain (PH domain)/Phosphotyrosine-binding domain (PTB)"/>
    <property type="match status" value="1"/>
</dbReference>
<feature type="compositionally biased region" description="Low complexity" evidence="5">
    <location>
        <begin position="241"/>
        <end position="255"/>
    </location>
</feature>
<comment type="similarity">
    <text evidence="2">Belongs to the Cyclase 1 superfamily.</text>
</comment>
<dbReference type="PANTHER" id="PTHR34861:SF10">
    <property type="entry name" value="CYCLASE"/>
    <property type="match status" value="1"/>
</dbReference>
<dbReference type="InterPro" id="IPR010334">
    <property type="entry name" value="Dcp1"/>
</dbReference>
<dbReference type="GO" id="GO:0008047">
    <property type="term" value="F:enzyme activator activity"/>
    <property type="evidence" value="ECO:0007669"/>
    <property type="project" value="InterPro"/>
</dbReference>
<evidence type="ECO:0000256" key="2">
    <source>
        <dbReference type="ARBA" id="ARBA00007865"/>
    </source>
</evidence>
<evidence type="ECO:0000313" key="6">
    <source>
        <dbReference type="EMBL" id="PWN99936.1"/>
    </source>
</evidence>
<evidence type="ECO:0000313" key="7">
    <source>
        <dbReference type="Proteomes" id="UP000245946"/>
    </source>
</evidence>
<feature type="region of interest" description="Disordered" evidence="5">
    <location>
        <begin position="181"/>
        <end position="285"/>
    </location>
</feature>
<dbReference type="InterPro" id="IPR037175">
    <property type="entry name" value="KFase_sf"/>
</dbReference>
<name>A0A316ZFC1_9BASI</name>
<reference evidence="6 7" key="1">
    <citation type="journal article" date="2018" name="Mol. Biol. Evol.">
        <title>Broad Genomic Sampling Reveals a Smut Pathogenic Ancestry of the Fungal Clade Ustilaginomycotina.</title>
        <authorList>
            <person name="Kijpornyongpan T."/>
            <person name="Mondo S.J."/>
            <person name="Barry K."/>
            <person name="Sandor L."/>
            <person name="Lee J."/>
            <person name="Lipzen A."/>
            <person name="Pangilinan J."/>
            <person name="LaButti K."/>
            <person name="Hainaut M."/>
            <person name="Henrissat B."/>
            <person name="Grigoriev I.V."/>
            <person name="Spatafora J.W."/>
            <person name="Aime M.C."/>
        </authorList>
    </citation>
    <scope>NUCLEOTIDE SEQUENCE [LARGE SCALE GENOMIC DNA]</scope>
    <source>
        <strain evidence="6 7">MCA 4186</strain>
    </source>
</reference>